<dbReference type="InterPro" id="IPR043132">
    <property type="entry name" value="BCAT-like_C"/>
</dbReference>
<evidence type="ECO:0000313" key="2">
    <source>
        <dbReference type="EMBL" id="KAL3651812.1"/>
    </source>
</evidence>
<proteinExistence type="inferred from homology"/>
<dbReference type="InterPro" id="IPR001544">
    <property type="entry name" value="Aminotrans_IV"/>
</dbReference>
<dbReference type="FunFam" id="3.30.470.10:FF:000010">
    <property type="entry name" value="Branched-chain-amino-acid aminotransferase-like protein 1"/>
    <property type="match status" value="1"/>
</dbReference>
<evidence type="ECO:0000313" key="3">
    <source>
        <dbReference type="Proteomes" id="UP001632038"/>
    </source>
</evidence>
<dbReference type="FunFam" id="3.40.50.300:FF:001594">
    <property type="entry name" value="Branched-chain-amino-acid aminotransferase-like protein 2"/>
    <property type="match status" value="1"/>
</dbReference>
<dbReference type="SUPFAM" id="SSF52540">
    <property type="entry name" value="P-loop containing nucleoside triphosphate hydrolases"/>
    <property type="match status" value="1"/>
</dbReference>
<evidence type="ECO:0008006" key="4">
    <source>
        <dbReference type="Google" id="ProtNLM"/>
    </source>
</evidence>
<gene>
    <name evidence="2" type="ORF">CASFOL_004814</name>
</gene>
<comment type="similarity">
    <text evidence="1">Belongs to the class-IV pyridoxal-phosphate-dependent aminotransferase family.</text>
</comment>
<dbReference type="GO" id="GO:0046394">
    <property type="term" value="P:carboxylic acid biosynthetic process"/>
    <property type="evidence" value="ECO:0007669"/>
    <property type="project" value="UniProtKB-ARBA"/>
</dbReference>
<dbReference type="InterPro" id="IPR050571">
    <property type="entry name" value="Class-IV_PLP-Dep_Aminotrnsfr"/>
</dbReference>
<reference evidence="3" key="1">
    <citation type="journal article" date="2024" name="IScience">
        <title>Strigolactones Initiate the Formation of Haustorium-like Structures in Castilleja.</title>
        <authorList>
            <person name="Buerger M."/>
            <person name="Peterson D."/>
            <person name="Chory J."/>
        </authorList>
    </citation>
    <scope>NUCLEOTIDE SEQUENCE [LARGE SCALE GENOMIC DNA]</scope>
</reference>
<name>A0ABD3EC11_9LAMI</name>
<dbReference type="Proteomes" id="UP001632038">
    <property type="component" value="Unassembled WGS sequence"/>
</dbReference>
<accession>A0ABD3EC11</accession>
<keyword evidence="3" id="KW-1185">Reference proteome</keyword>
<dbReference type="Gene3D" id="3.30.470.10">
    <property type="match status" value="1"/>
</dbReference>
<organism evidence="2 3">
    <name type="scientific">Castilleja foliolosa</name>
    <dbReference type="NCBI Taxonomy" id="1961234"/>
    <lineage>
        <taxon>Eukaryota</taxon>
        <taxon>Viridiplantae</taxon>
        <taxon>Streptophyta</taxon>
        <taxon>Embryophyta</taxon>
        <taxon>Tracheophyta</taxon>
        <taxon>Spermatophyta</taxon>
        <taxon>Magnoliopsida</taxon>
        <taxon>eudicotyledons</taxon>
        <taxon>Gunneridae</taxon>
        <taxon>Pentapetalae</taxon>
        <taxon>asterids</taxon>
        <taxon>lamiids</taxon>
        <taxon>Lamiales</taxon>
        <taxon>Orobanchaceae</taxon>
        <taxon>Pedicularideae</taxon>
        <taxon>Castillejinae</taxon>
        <taxon>Castilleja</taxon>
    </lineage>
</organism>
<dbReference type="Gene3D" id="3.40.50.300">
    <property type="entry name" value="P-loop containing nucleotide triphosphate hydrolases"/>
    <property type="match status" value="1"/>
</dbReference>
<dbReference type="Pfam" id="PF01063">
    <property type="entry name" value="Aminotran_4"/>
    <property type="match status" value="1"/>
</dbReference>
<comment type="caution">
    <text evidence="2">The sequence shown here is derived from an EMBL/GenBank/DDBJ whole genome shotgun (WGS) entry which is preliminary data.</text>
</comment>
<dbReference type="InterPro" id="IPR043131">
    <property type="entry name" value="BCAT-like_N"/>
</dbReference>
<dbReference type="AlphaFoldDB" id="A0ABD3EC11"/>
<dbReference type="InterPro" id="IPR027417">
    <property type="entry name" value="P-loop_NTPase"/>
</dbReference>
<dbReference type="SUPFAM" id="SSF56752">
    <property type="entry name" value="D-aminoacid aminotransferase-like PLP-dependent enzymes"/>
    <property type="match status" value="1"/>
</dbReference>
<dbReference type="Pfam" id="PF19798">
    <property type="entry name" value="Sulfotransfer_5"/>
    <property type="match status" value="1"/>
</dbReference>
<dbReference type="CDD" id="cd01558">
    <property type="entry name" value="D-AAT_like"/>
    <property type="match status" value="1"/>
</dbReference>
<dbReference type="FunFam" id="3.20.10.10:FF:000011">
    <property type="entry name" value="Branched-chain-amino-acid aminotransferase-like protein 2"/>
    <property type="match status" value="1"/>
</dbReference>
<sequence length="563" mass="63048">MVGGEIGKMAETENDVEVIHMWSSPRSTSTSLMYSFAQRDDTEVFDEPLYAAFLRVTGAERPYREELLSKMESDGNKVIKGIIFGPGPKKYRFCKHMASHRLHGLVDDLMKKGKHFILMRNPFDVLTSYDKVVPPSLTDMGYSSMVSIYSELCDRGLTPPVIDSDLLREDPEATLRGLCDDLGIPFQAAMLKWEPGPKPFDGMWAPYWYESTHKSTGFKPPRKYPSQFPSSLYNLLEQSLPFYNLLKRHVRQNAAKSFHPPLPVPANEKLLAWVDDVILPRDSATVSVFDSVVQGGDAVWEGLRIYDGRIFKLEEHLDRLFDSSKALAFSNVPTREEVKQAIFKTLIRNGMFNNAHIRLTLTRGKKVTSGMSPAFNLCGCTLIVLAEWKPPVYDNESGVTLVTATTRRNSPNNLDSKIHHNNLLNNILAKVEGNNSYADDAIMLDKDGYVSETNATNIFLVKKGHVATPHPDYCLPGITRATVMELVDKEKLVLAERRISLSEFHTADEVFTTGTMGELSPVTKIDGRIVGDGRVGPVTRRLQNAYKELTMGSGVPIPTYPQP</sequence>
<dbReference type="Gene3D" id="3.20.10.10">
    <property type="entry name" value="D-amino Acid Aminotransferase, subunit A, domain 2"/>
    <property type="match status" value="1"/>
</dbReference>
<dbReference type="PANTHER" id="PTHR42743">
    <property type="entry name" value="AMINO-ACID AMINOTRANSFERASE"/>
    <property type="match status" value="1"/>
</dbReference>
<protein>
    <recommendedName>
        <fullName evidence="4">Branched-chain-amino-acid aminotransferase-like protein 1</fullName>
    </recommendedName>
</protein>
<dbReference type="EMBL" id="JAVIJP010000006">
    <property type="protein sequence ID" value="KAL3651812.1"/>
    <property type="molecule type" value="Genomic_DNA"/>
</dbReference>
<evidence type="ECO:0000256" key="1">
    <source>
        <dbReference type="ARBA" id="ARBA00009320"/>
    </source>
</evidence>
<dbReference type="InterPro" id="IPR036038">
    <property type="entry name" value="Aminotransferase-like"/>
</dbReference>
<dbReference type="PANTHER" id="PTHR42743:SF11">
    <property type="entry name" value="AMINODEOXYCHORISMATE LYASE"/>
    <property type="match status" value="1"/>
</dbReference>